<evidence type="ECO:0000256" key="4">
    <source>
        <dbReference type="ARBA" id="ARBA00023125"/>
    </source>
</evidence>
<evidence type="ECO:0000256" key="1">
    <source>
        <dbReference type="ARBA" id="ARBA00008213"/>
    </source>
</evidence>
<dbReference type="InterPro" id="IPR036805">
    <property type="entry name" value="Tscrpt_elong_fac_GreA/B_N_sf"/>
</dbReference>
<dbReference type="PIRSF" id="PIRSF006092">
    <property type="entry name" value="GreA_GreB"/>
    <property type="match status" value="1"/>
</dbReference>
<dbReference type="HAMAP" id="MF_00105">
    <property type="entry name" value="GreA_GreB"/>
    <property type="match status" value="1"/>
</dbReference>
<keyword evidence="8" id="KW-0175">Coiled coil</keyword>
<sequence>MERNLMTAEGLEALRAELEHLETVERRAIAERIKIAREWGDLKENAEYHDAKNTQAHLETKILQLRQRLDTAEVVEVTQGETVGFGSTVTVKDETSGKETTYRLVSSREADPGKGLISFESPIAAALQDKRAGDVAVFAAPRGERRLEIVSVS</sequence>
<proteinExistence type="inferred from homology"/>
<feature type="domain" description="Transcription elongation factor GreA/GreB N-terminal" evidence="11">
    <location>
        <begin position="5"/>
        <end position="74"/>
    </location>
</feature>
<dbReference type="Gene3D" id="1.10.287.180">
    <property type="entry name" value="Transcription elongation factor, GreA/GreB, N-terminal domain"/>
    <property type="match status" value="1"/>
</dbReference>
<gene>
    <name evidence="8 12" type="primary">greA</name>
    <name evidence="12" type="ORF">LRS13_13250</name>
</gene>
<dbReference type="Pfam" id="PF03449">
    <property type="entry name" value="GreA_GreB_N"/>
    <property type="match status" value="1"/>
</dbReference>
<evidence type="ECO:0000256" key="6">
    <source>
        <dbReference type="ARBA" id="ARBA00024916"/>
    </source>
</evidence>
<keyword evidence="12" id="KW-0251">Elongation factor</keyword>
<dbReference type="PANTHER" id="PTHR30437">
    <property type="entry name" value="TRANSCRIPTION ELONGATION FACTOR GREA"/>
    <property type="match status" value="1"/>
</dbReference>
<evidence type="ECO:0000313" key="13">
    <source>
        <dbReference type="Proteomes" id="UP001058860"/>
    </source>
</evidence>
<feature type="coiled-coil region" evidence="8">
    <location>
        <begin position="11"/>
        <end position="68"/>
    </location>
</feature>
<name>A0ABY5PAH6_9ACTN</name>
<dbReference type="Proteomes" id="UP001058860">
    <property type="component" value="Chromosome"/>
</dbReference>
<dbReference type="Gene3D" id="3.10.50.30">
    <property type="entry name" value="Transcription elongation factor, GreA/GreB, C-terminal domain"/>
    <property type="match status" value="1"/>
</dbReference>
<dbReference type="GO" id="GO:0003746">
    <property type="term" value="F:translation elongation factor activity"/>
    <property type="evidence" value="ECO:0007669"/>
    <property type="project" value="UniProtKB-KW"/>
</dbReference>
<dbReference type="NCBIfam" id="NF001263">
    <property type="entry name" value="PRK00226.1-4"/>
    <property type="match status" value="1"/>
</dbReference>
<dbReference type="RefSeq" id="WP_353862245.1">
    <property type="nucleotide sequence ID" value="NZ_CP088295.1"/>
</dbReference>
<dbReference type="InterPro" id="IPR018151">
    <property type="entry name" value="TF_GreA/GreB_CS"/>
</dbReference>
<keyword evidence="13" id="KW-1185">Reference proteome</keyword>
<dbReference type="PROSITE" id="PS00829">
    <property type="entry name" value="GREAB_1"/>
    <property type="match status" value="1"/>
</dbReference>
<dbReference type="InterPro" id="IPR001437">
    <property type="entry name" value="Tscrpt_elong_fac_GreA/B_C"/>
</dbReference>
<dbReference type="InterPro" id="IPR006359">
    <property type="entry name" value="Tscrpt_elong_fac_GreA"/>
</dbReference>
<evidence type="ECO:0000256" key="9">
    <source>
        <dbReference type="RuleBase" id="RU000556"/>
    </source>
</evidence>
<comment type="function">
    <text evidence="6 8 9">Necessary for efficient RNA polymerase transcription elongation past template-encoded arresting sites. The arresting sites in DNA have the property of trapping a certain fraction of elongating RNA polymerases that pass through, resulting in locked ternary complexes. Cleavage of the nascent transcript by cleavage factors such as GreA or GreB allows the resumption of elongation from the new 3'terminus. GreA releases sequences of 2 to 3 nucleotides.</text>
</comment>
<evidence type="ECO:0000256" key="8">
    <source>
        <dbReference type="HAMAP-Rule" id="MF_00105"/>
    </source>
</evidence>
<dbReference type="PANTHER" id="PTHR30437:SF4">
    <property type="entry name" value="TRANSCRIPTION ELONGATION FACTOR GREA"/>
    <property type="match status" value="1"/>
</dbReference>
<keyword evidence="5 8" id="KW-0804">Transcription</keyword>
<evidence type="ECO:0000256" key="7">
    <source>
        <dbReference type="ARBA" id="ARBA00030776"/>
    </source>
</evidence>
<evidence type="ECO:0000256" key="3">
    <source>
        <dbReference type="ARBA" id="ARBA00023015"/>
    </source>
</evidence>
<evidence type="ECO:0000313" key="12">
    <source>
        <dbReference type="EMBL" id="UUY01694.1"/>
    </source>
</evidence>
<evidence type="ECO:0000259" key="11">
    <source>
        <dbReference type="Pfam" id="PF03449"/>
    </source>
</evidence>
<feature type="domain" description="Transcription elongation factor GreA/GreB C-terminal" evidence="10">
    <location>
        <begin position="81"/>
        <end position="153"/>
    </location>
</feature>
<dbReference type="SUPFAM" id="SSF54534">
    <property type="entry name" value="FKBP-like"/>
    <property type="match status" value="1"/>
</dbReference>
<dbReference type="NCBIfam" id="TIGR01462">
    <property type="entry name" value="greA"/>
    <property type="match status" value="1"/>
</dbReference>
<comment type="similarity">
    <text evidence="1 8 9">Belongs to the GreA/GreB family.</text>
</comment>
<evidence type="ECO:0000256" key="5">
    <source>
        <dbReference type="ARBA" id="ARBA00023163"/>
    </source>
</evidence>
<reference evidence="13" key="1">
    <citation type="submission" date="2021-11" db="EMBL/GenBank/DDBJ databases">
        <title>Cultivation dependent microbiological survey of springs from the worlds oldest radium mine currently devoted to the extraction of radon-saturated water.</title>
        <authorList>
            <person name="Kapinusova G."/>
            <person name="Smrhova T."/>
            <person name="Strejcek M."/>
            <person name="Suman J."/>
            <person name="Jani K."/>
            <person name="Pajer P."/>
            <person name="Uhlik O."/>
        </authorList>
    </citation>
    <scope>NUCLEOTIDE SEQUENCE [LARGE SCALE GENOMIC DNA]</scope>
    <source>
        <strain evidence="13">J379</strain>
    </source>
</reference>
<evidence type="ECO:0000259" key="10">
    <source>
        <dbReference type="Pfam" id="PF01272"/>
    </source>
</evidence>
<keyword evidence="4 8" id="KW-0238">DNA-binding</keyword>
<dbReference type="InterPro" id="IPR036953">
    <property type="entry name" value="GreA/GreB_C_sf"/>
</dbReference>
<dbReference type="EMBL" id="CP088295">
    <property type="protein sequence ID" value="UUY01694.1"/>
    <property type="molecule type" value="Genomic_DNA"/>
</dbReference>
<accession>A0ABY5PAH6</accession>
<dbReference type="InterPro" id="IPR022691">
    <property type="entry name" value="Tscrpt_elong_fac_GreA/B_N"/>
</dbReference>
<protein>
    <recommendedName>
        <fullName evidence="2 8">Transcription elongation factor GreA</fullName>
    </recommendedName>
    <alternativeName>
        <fullName evidence="7 8">Transcript cleavage factor GreA</fullName>
    </alternativeName>
</protein>
<organism evidence="12 13">
    <name type="scientific">Svornostia abyssi</name>
    <dbReference type="NCBI Taxonomy" id="2898438"/>
    <lineage>
        <taxon>Bacteria</taxon>
        <taxon>Bacillati</taxon>
        <taxon>Actinomycetota</taxon>
        <taxon>Thermoleophilia</taxon>
        <taxon>Solirubrobacterales</taxon>
        <taxon>Baekduiaceae</taxon>
        <taxon>Svornostia</taxon>
    </lineage>
</organism>
<dbReference type="InterPro" id="IPR028624">
    <property type="entry name" value="Tscrpt_elong_fac_GreA/B"/>
</dbReference>
<dbReference type="InterPro" id="IPR023459">
    <property type="entry name" value="Tscrpt_elong_fac_GreA/B_fam"/>
</dbReference>
<dbReference type="Pfam" id="PF01272">
    <property type="entry name" value="GreA_GreB"/>
    <property type="match status" value="1"/>
</dbReference>
<evidence type="ECO:0000256" key="2">
    <source>
        <dbReference type="ARBA" id="ARBA00013729"/>
    </source>
</evidence>
<dbReference type="SUPFAM" id="SSF46557">
    <property type="entry name" value="GreA transcript cleavage protein, N-terminal domain"/>
    <property type="match status" value="1"/>
</dbReference>
<keyword evidence="12" id="KW-0648">Protein biosynthesis</keyword>
<keyword evidence="3 8" id="KW-0805">Transcription regulation</keyword>